<dbReference type="Proteomes" id="UP000266723">
    <property type="component" value="Unassembled WGS sequence"/>
</dbReference>
<comment type="caution">
    <text evidence="3">The sequence shown here is derived from an EMBL/GenBank/DDBJ whole genome shotgun (WGS) entry which is preliminary data.</text>
</comment>
<feature type="transmembrane region" description="Helical" evidence="2">
    <location>
        <begin position="157"/>
        <end position="175"/>
    </location>
</feature>
<protein>
    <submittedName>
        <fullName evidence="3">Uncharacterized protein</fullName>
    </submittedName>
</protein>
<keyword evidence="2" id="KW-0812">Transmembrane</keyword>
<reference evidence="3 4" key="1">
    <citation type="journal article" date="2020" name="BMC Genomics">
        <title>Intraspecific diversification of the crop wild relative Brassica cretica Lam. using demographic model selection.</title>
        <authorList>
            <person name="Kioukis A."/>
            <person name="Michalopoulou V.A."/>
            <person name="Briers L."/>
            <person name="Pirintsos S."/>
            <person name="Studholme D.J."/>
            <person name="Pavlidis P."/>
            <person name="Sarris P.F."/>
        </authorList>
    </citation>
    <scope>NUCLEOTIDE SEQUENCE [LARGE SCALE GENOMIC DNA]</scope>
    <source>
        <strain evidence="4">cv. PFS-1207/04</strain>
    </source>
</reference>
<evidence type="ECO:0000313" key="3">
    <source>
        <dbReference type="EMBL" id="KAF3542335.1"/>
    </source>
</evidence>
<evidence type="ECO:0000256" key="1">
    <source>
        <dbReference type="SAM" id="MobiDB-lite"/>
    </source>
</evidence>
<keyword evidence="4" id="KW-1185">Reference proteome</keyword>
<organism evidence="3 4">
    <name type="scientific">Brassica cretica</name>
    <name type="common">Mustard</name>
    <dbReference type="NCBI Taxonomy" id="69181"/>
    <lineage>
        <taxon>Eukaryota</taxon>
        <taxon>Viridiplantae</taxon>
        <taxon>Streptophyta</taxon>
        <taxon>Embryophyta</taxon>
        <taxon>Tracheophyta</taxon>
        <taxon>Spermatophyta</taxon>
        <taxon>Magnoliopsida</taxon>
        <taxon>eudicotyledons</taxon>
        <taxon>Gunneridae</taxon>
        <taxon>Pentapetalae</taxon>
        <taxon>rosids</taxon>
        <taxon>malvids</taxon>
        <taxon>Brassicales</taxon>
        <taxon>Brassicaceae</taxon>
        <taxon>Brassiceae</taxon>
        <taxon>Brassica</taxon>
    </lineage>
</organism>
<accession>A0ABQ7BRD1</accession>
<proteinExistence type="predicted"/>
<gene>
    <name evidence="3" type="ORF">DY000_02003331</name>
</gene>
<feature type="region of interest" description="Disordered" evidence="1">
    <location>
        <begin position="1"/>
        <end position="28"/>
    </location>
</feature>
<dbReference type="EMBL" id="QGKV02000832">
    <property type="protein sequence ID" value="KAF3542335.1"/>
    <property type="molecule type" value="Genomic_DNA"/>
</dbReference>
<sequence>MGVRAGTSGGANDGIRTGGASGSNVRGTAGGRGGGRVFLTITGKRLISVLLFFPPSFSVRLSGICYRSSILVHVVWLFLTAFLVVIDVVFLVAGLPSIVFARLGFQDLVFGDLTSMFFFHSSRMAPRCAELVFCSFGFFYSEFCGSSLSWAPCMYLFSLWGASYLFAGGCAAGALDMRLFYVVTL</sequence>
<name>A0ABQ7BRD1_BRACR</name>
<keyword evidence="2" id="KW-0472">Membrane</keyword>
<keyword evidence="2" id="KW-1133">Transmembrane helix</keyword>
<evidence type="ECO:0000313" key="4">
    <source>
        <dbReference type="Proteomes" id="UP000266723"/>
    </source>
</evidence>
<evidence type="ECO:0000256" key="2">
    <source>
        <dbReference type="SAM" id="Phobius"/>
    </source>
</evidence>
<feature type="compositionally biased region" description="Gly residues" evidence="1">
    <location>
        <begin position="7"/>
        <end position="21"/>
    </location>
</feature>
<feature type="transmembrane region" description="Helical" evidence="2">
    <location>
        <begin position="70"/>
        <end position="93"/>
    </location>
</feature>